<feature type="compositionally biased region" description="Low complexity" evidence="1">
    <location>
        <begin position="144"/>
        <end position="156"/>
    </location>
</feature>
<feature type="transmembrane region" description="Helical" evidence="2">
    <location>
        <begin position="622"/>
        <end position="643"/>
    </location>
</feature>
<dbReference type="EMBL" id="ML996151">
    <property type="protein sequence ID" value="KAF2734146.1"/>
    <property type="molecule type" value="Genomic_DNA"/>
</dbReference>
<evidence type="ECO:0000313" key="3">
    <source>
        <dbReference type="EMBL" id="KAF2734146.1"/>
    </source>
</evidence>
<feature type="region of interest" description="Disordered" evidence="1">
    <location>
        <begin position="508"/>
        <end position="559"/>
    </location>
</feature>
<evidence type="ECO:0000256" key="2">
    <source>
        <dbReference type="SAM" id="Phobius"/>
    </source>
</evidence>
<feature type="compositionally biased region" description="Polar residues" evidence="1">
    <location>
        <begin position="9"/>
        <end position="20"/>
    </location>
</feature>
<protein>
    <recommendedName>
        <fullName evidence="5">Serine-rich protein</fullName>
    </recommendedName>
</protein>
<feature type="compositionally biased region" description="Basic and acidic residues" evidence="1">
    <location>
        <begin position="365"/>
        <end position="374"/>
    </location>
</feature>
<accession>A0A9P4V2D1</accession>
<feature type="compositionally biased region" description="Polar residues" evidence="1">
    <location>
        <begin position="157"/>
        <end position="168"/>
    </location>
</feature>
<feature type="region of interest" description="Disordered" evidence="1">
    <location>
        <begin position="361"/>
        <end position="485"/>
    </location>
</feature>
<organism evidence="3 4">
    <name type="scientific">Polyplosphaeria fusca</name>
    <dbReference type="NCBI Taxonomy" id="682080"/>
    <lineage>
        <taxon>Eukaryota</taxon>
        <taxon>Fungi</taxon>
        <taxon>Dikarya</taxon>
        <taxon>Ascomycota</taxon>
        <taxon>Pezizomycotina</taxon>
        <taxon>Dothideomycetes</taxon>
        <taxon>Pleosporomycetidae</taxon>
        <taxon>Pleosporales</taxon>
        <taxon>Tetraplosphaeriaceae</taxon>
        <taxon>Polyplosphaeria</taxon>
    </lineage>
</organism>
<evidence type="ECO:0008006" key="5">
    <source>
        <dbReference type="Google" id="ProtNLM"/>
    </source>
</evidence>
<feature type="region of interest" description="Disordered" evidence="1">
    <location>
        <begin position="116"/>
        <end position="308"/>
    </location>
</feature>
<feature type="compositionally biased region" description="Basic and acidic residues" evidence="1">
    <location>
        <begin position="439"/>
        <end position="452"/>
    </location>
</feature>
<feature type="compositionally biased region" description="Basic and acidic residues" evidence="1">
    <location>
        <begin position="227"/>
        <end position="238"/>
    </location>
</feature>
<feature type="compositionally biased region" description="Polar residues" evidence="1">
    <location>
        <begin position="253"/>
        <end position="268"/>
    </location>
</feature>
<sequence length="746" mass="82022">MSSEDIHTTHASQPSLSSPLSRAPKFSPPSSRNTSPRRRPLHDRSNSQTNQYSGPTIRIVEDPGTDVYSKTPFPSQPSQILPARIRPGYSFEDRGRRVSDGSYVANAVAKFETSHTLAPKPLQHKKAIRQSTSTRDSDADTVVASSFSPSASSRFSQGTTPPSSPSDVSHQEKGLEVLEELSSQPSRSTIRAVIPSSSSGGDPLEGHALTPRASAASLASTASTDTLTHRRSDHKRDSSSTSRPLPLEHKHTLSSGSDHQKQASSTNKAPRRPILKPSTESFAISDTSEVSDLPRSSTQSSPTLHDARQVSLASGVRVHFPVVRAPSANSLWAESQNIPSISTRMNTHPTQVHRWGSQLSTIQSESEHGSRSVERTSQSIDGLSHSISHDGHSGNGRAPASRRRQTISSMSSSDNISSDYAESSVVVPLPLFSPVTRPSNDDRDSTDERHDTVSPLQSPPLRTKRSFLRRRDSDSSLRPSSSQSDLSTFISTTIPAWARVYYRRGSLGAPDSASASTDSFRIPTAQSGRTSTPSEGNFPLSIYRPRNRPHQRSSYPESMSISEAPIEQAVYVIGPARRPLTHIISPRLRQDRRSQARLSAWKAPSFDDSLGTLIFSRQNRQILLFCFGFIFPLAWIIASFLPLPPDPDTINSTPSQMDLEQQFTEQLGPPDDRSYQKAVWWRNLNRIMSGIGTLLIGVIVNRTGNSRVEDVVMCLPHITLPGYTSFTYLIYRRSIWICPTSPRHFS</sequence>
<keyword evidence="4" id="KW-1185">Reference proteome</keyword>
<keyword evidence="2" id="KW-1133">Transmembrane helix</keyword>
<reference evidence="3" key="1">
    <citation type="journal article" date="2020" name="Stud. Mycol.">
        <title>101 Dothideomycetes genomes: a test case for predicting lifestyles and emergence of pathogens.</title>
        <authorList>
            <person name="Haridas S."/>
            <person name="Albert R."/>
            <person name="Binder M."/>
            <person name="Bloem J."/>
            <person name="Labutti K."/>
            <person name="Salamov A."/>
            <person name="Andreopoulos B."/>
            <person name="Baker S."/>
            <person name="Barry K."/>
            <person name="Bills G."/>
            <person name="Bluhm B."/>
            <person name="Cannon C."/>
            <person name="Castanera R."/>
            <person name="Culley D."/>
            <person name="Daum C."/>
            <person name="Ezra D."/>
            <person name="Gonzalez J."/>
            <person name="Henrissat B."/>
            <person name="Kuo A."/>
            <person name="Liang C."/>
            <person name="Lipzen A."/>
            <person name="Lutzoni F."/>
            <person name="Magnuson J."/>
            <person name="Mondo S."/>
            <person name="Nolan M."/>
            <person name="Ohm R."/>
            <person name="Pangilinan J."/>
            <person name="Park H.-J."/>
            <person name="Ramirez L."/>
            <person name="Alfaro M."/>
            <person name="Sun H."/>
            <person name="Tritt A."/>
            <person name="Yoshinaga Y."/>
            <person name="Zwiers L.-H."/>
            <person name="Turgeon B."/>
            <person name="Goodwin S."/>
            <person name="Spatafora J."/>
            <person name="Crous P."/>
            <person name="Grigoriev I."/>
        </authorList>
    </citation>
    <scope>NUCLEOTIDE SEQUENCE</scope>
    <source>
        <strain evidence="3">CBS 125425</strain>
    </source>
</reference>
<name>A0A9P4V2D1_9PLEO</name>
<feature type="compositionally biased region" description="Low complexity" evidence="1">
    <location>
        <begin position="208"/>
        <end position="226"/>
    </location>
</feature>
<feature type="compositionally biased region" description="Polar residues" evidence="1">
    <location>
        <begin position="278"/>
        <end position="303"/>
    </location>
</feature>
<feature type="compositionally biased region" description="Polar residues" evidence="1">
    <location>
        <begin position="513"/>
        <end position="535"/>
    </location>
</feature>
<gene>
    <name evidence="3" type="ORF">EJ04DRAFT_564435</name>
</gene>
<keyword evidence="2" id="KW-0472">Membrane</keyword>
<evidence type="ECO:0000313" key="4">
    <source>
        <dbReference type="Proteomes" id="UP000799444"/>
    </source>
</evidence>
<keyword evidence="2" id="KW-0812">Transmembrane</keyword>
<feature type="compositionally biased region" description="Low complexity" evidence="1">
    <location>
        <begin position="476"/>
        <end position="485"/>
    </location>
</feature>
<dbReference type="AlphaFoldDB" id="A0A9P4V2D1"/>
<evidence type="ECO:0000256" key="1">
    <source>
        <dbReference type="SAM" id="MobiDB-lite"/>
    </source>
</evidence>
<feature type="compositionally biased region" description="Low complexity" evidence="1">
    <location>
        <begin position="408"/>
        <end position="435"/>
    </location>
</feature>
<dbReference type="OrthoDB" id="4153178at2759"/>
<feature type="compositionally biased region" description="Polar residues" evidence="1">
    <location>
        <begin position="181"/>
        <end position="200"/>
    </location>
</feature>
<dbReference type="Proteomes" id="UP000799444">
    <property type="component" value="Unassembled WGS sequence"/>
</dbReference>
<feature type="region of interest" description="Disordered" evidence="1">
    <location>
        <begin position="1"/>
        <end position="81"/>
    </location>
</feature>
<proteinExistence type="predicted"/>
<comment type="caution">
    <text evidence="3">The sequence shown here is derived from an EMBL/GenBank/DDBJ whole genome shotgun (WGS) entry which is preliminary data.</text>
</comment>